<evidence type="ECO:0000256" key="2">
    <source>
        <dbReference type="ARBA" id="ARBA00022692"/>
    </source>
</evidence>
<name>A0A495R321_9EURY</name>
<dbReference type="InterPro" id="IPR019109">
    <property type="entry name" value="MamF_MmsF"/>
</dbReference>
<gene>
    <name evidence="6" type="ORF">BDK61_0731</name>
</gene>
<evidence type="ECO:0000256" key="4">
    <source>
        <dbReference type="ARBA" id="ARBA00023136"/>
    </source>
</evidence>
<dbReference type="PANTHER" id="PTHR36460:SF1">
    <property type="entry name" value="UPF0132 DOMAIN PROTEIN (AFU_ORTHOLOGUE AFUA_3G10255)"/>
    <property type="match status" value="1"/>
</dbReference>
<feature type="transmembrane region" description="Helical" evidence="5">
    <location>
        <begin position="17"/>
        <end position="41"/>
    </location>
</feature>
<reference evidence="6 7" key="1">
    <citation type="submission" date="2018-10" db="EMBL/GenBank/DDBJ databases">
        <title>Genomic Encyclopedia of Archaeal and Bacterial Type Strains, Phase II (KMG-II): from individual species to whole genera.</title>
        <authorList>
            <person name="Goeker M."/>
        </authorList>
    </citation>
    <scope>NUCLEOTIDE SEQUENCE [LARGE SCALE GENOMIC DNA]</scope>
    <source>
        <strain evidence="6 7">DSM 11927</strain>
    </source>
</reference>
<evidence type="ECO:0000313" key="7">
    <source>
        <dbReference type="Proteomes" id="UP000268233"/>
    </source>
</evidence>
<keyword evidence="3 5" id="KW-1133">Transmembrane helix</keyword>
<keyword evidence="4 5" id="KW-0472">Membrane</keyword>
<dbReference type="GO" id="GO:0016020">
    <property type="term" value="C:membrane"/>
    <property type="evidence" value="ECO:0007669"/>
    <property type="project" value="UniProtKB-SubCell"/>
</dbReference>
<keyword evidence="7" id="KW-1185">Reference proteome</keyword>
<evidence type="ECO:0000256" key="3">
    <source>
        <dbReference type="ARBA" id="ARBA00022989"/>
    </source>
</evidence>
<evidence type="ECO:0000256" key="5">
    <source>
        <dbReference type="SAM" id="Phobius"/>
    </source>
</evidence>
<protein>
    <submittedName>
        <fullName evidence="6">Putative membrane protein</fullName>
    </submittedName>
</protein>
<feature type="transmembrane region" description="Helical" evidence="5">
    <location>
        <begin position="53"/>
        <end position="74"/>
    </location>
</feature>
<dbReference type="RefSeq" id="WP_121302316.1">
    <property type="nucleotide sequence ID" value="NZ_RBWW01000001.1"/>
</dbReference>
<evidence type="ECO:0000256" key="1">
    <source>
        <dbReference type="ARBA" id="ARBA00004141"/>
    </source>
</evidence>
<proteinExistence type="predicted"/>
<sequence length="129" mass="14024">MTSQATVTNVGAEADDVVFGLSANIAAAVAYLLPFGIIFLLTEDDNEFVRYNAAQSVAYTLGLYLFRFALNFVFGMMPGFVSLLVAPFMMVFNLAIFAGLVFMAYKAFSGDLFEAPVFADMAHSLEESI</sequence>
<dbReference type="AlphaFoldDB" id="A0A495R321"/>
<dbReference type="Proteomes" id="UP000268233">
    <property type="component" value="Unassembled WGS sequence"/>
</dbReference>
<dbReference type="Pfam" id="PF09685">
    <property type="entry name" value="MamF_MmsF"/>
    <property type="match status" value="1"/>
</dbReference>
<dbReference type="PANTHER" id="PTHR36460">
    <property type="entry name" value="UPF0132 DOMAIN PROTEIN (AFU_ORTHOLOGUE AFUA_3G10255)"/>
    <property type="match status" value="1"/>
</dbReference>
<dbReference type="EMBL" id="RBWW01000001">
    <property type="protein sequence ID" value="RKS81446.1"/>
    <property type="molecule type" value="Genomic_DNA"/>
</dbReference>
<evidence type="ECO:0000313" key="6">
    <source>
        <dbReference type="EMBL" id="RKS81446.1"/>
    </source>
</evidence>
<comment type="caution">
    <text evidence="6">The sequence shown here is derived from an EMBL/GenBank/DDBJ whole genome shotgun (WGS) entry which is preliminary data.</text>
</comment>
<keyword evidence="2 5" id="KW-0812">Transmembrane</keyword>
<organism evidence="6 7">
    <name type="scientific">Haloarcula quadrata</name>
    <dbReference type="NCBI Taxonomy" id="182779"/>
    <lineage>
        <taxon>Archaea</taxon>
        <taxon>Methanobacteriati</taxon>
        <taxon>Methanobacteriota</taxon>
        <taxon>Stenosarchaea group</taxon>
        <taxon>Halobacteria</taxon>
        <taxon>Halobacteriales</taxon>
        <taxon>Haloarculaceae</taxon>
        <taxon>Haloarcula</taxon>
    </lineage>
</organism>
<feature type="transmembrane region" description="Helical" evidence="5">
    <location>
        <begin position="80"/>
        <end position="105"/>
    </location>
</feature>
<comment type="subcellular location">
    <subcellularLocation>
        <location evidence="1">Membrane</location>
        <topology evidence="1">Multi-pass membrane protein</topology>
    </subcellularLocation>
</comment>
<accession>A0A495R321</accession>